<dbReference type="AlphaFoldDB" id="A0A0G2IGL2"/>
<organism evidence="3 4">
    <name type="scientific">Diaporthe ampelina</name>
    <dbReference type="NCBI Taxonomy" id="1214573"/>
    <lineage>
        <taxon>Eukaryota</taxon>
        <taxon>Fungi</taxon>
        <taxon>Dikarya</taxon>
        <taxon>Ascomycota</taxon>
        <taxon>Pezizomycotina</taxon>
        <taxon>Sordariomycetes</taxon>
        <taxon>Sordariomycetidae</taxon>
        <taxon>Diaporthales</taxon>
        <taxon>Diaporthaceae</taxon>
        <taxon>Diaporthe</taxon>
    </lineage>
</organism>
<dbReference type="PANTHER" id="PTHR10039:SF5">
    <property type="entry name" value="NACHT DOMAIN-CONTAINING PROTEIN"/>
    <property type="match status" value="1"/>
</dbReference>
<dbReference type="Proteomes" id="UP000034680">
    <property type="component" value="Unassembled WGS sequence"/>
</dbReference>
<proteinExistence type="predicted"/>
<sequence length="452" mass="52087">MRQFDQRTRMLIEATMKDSGTLRLELNDRVETVNKKLKEARQQLERQHREAMSLAIHHHLEQMSAVKNLSDERWQVKEAINSSIVTRKILNALWFSTMSDRFDDIKPAHQETFEWVFTKPVERELANCTFMDWMEGDNGIYWACLYRRPASLCLIDGLDEYEASEEKHFELSKILKEAAGSSNFKIVVSSRPETPFEVTFGNCDKMRLHELTRNDRKVYVADVLNRHWRIRFLVDQADDGEQAKDGLIDCAVEMSGGIFLWLKLVAAALVEELNTCDTFADLQAVLEQFPRGLEELYRHMLQRIPEQRRIKGAQIIQLVRCSMAVSEMKAQWISKISPPPPMSAHALSVAHTNYTNIVNRNRKALRPEESEDAIRKVDYLLRSHCAGLLELKDYEEMARADADAAAEREIQDPEVVFLHKSVIDFIDHPDAQPQLLSSHRGIVINNGKLSIA</sequence>
<dbReference type="EMBL" id="LCUC01000009">
    <property type="protein sequence ID" value="KKY39775.1"/>
    <property type="molecule type" value="Genomic_DNA"/>
</dbReference>
<feature type="domain" description="DUF7791" evidence="2">
    <location>
        <begin position="304"/>
        <end position="435"/>
    </location>
</feature>
<name>A0A0G2IGL2_9PEZI</name>
<gene>
    <name evidence="3" type="ORF">UCDDA912_g00200</name>
</gene>
<evidence type="ECO:0000313" key="3">
    <source>
        <dbReference type="EMBL" id="KKY39775.1"/>
    </source>
</evidence>
<evidence type="ECO:0000256" key="1">
    <source>
        <dbReference type="SAM" id="Coils"/>
    </source>
</evidence>
<dbReference type="PANTHER" id="PTHR10039">
    <property type="entry name" value="AMELOGENIN"/>
    <property type="match status" value="1"/>
</dbReference>
<reference evidence="3 4" key="2">
    <citation type="submission" date="2015-05" db="EMBL/GenBank/DDBJ databases">
        <authorList>
            <person name="Morales-Cruz A."/>
            <person name="Amrine K.C."/>
            <person name="Cantu D."/>
        </authorList>
    </citation>
    <scope>NUCLEOTIDE SEQUENCE [LARGE SCALE GENOMIC DNA]</scope>
    <source>
        <strain evidence="3">DA912</strain>
    </source>
</reference>
<keyword evidence="4" id="KW-1185">Reference proteome</keyword>
<dbReference type="OrthoDB" id="443402at2759"/>
<keyword evidence="1" id="KW-0175">Coiled coil</keyword>
<evidence type="ECO:0000259" key="2">
    <source>
        <dbReference type="Pfam" id="PF25053"/>
    </source>
</evidence>
<dbReference type="Pfam" id="PF25053">
    <property type="entry name" value="DUF7791"/>
    <property type="match status" value="1"/>
</dbReference>
<evidence type="ECO:0000313" key="4">
    <source>
        <dbReference type="Proteomes" id="UP000034680"/>
    </source>
</evidence>
<protein>
    <submittedName>
        <fullName evidence="3">Putative small s protein</fullName>
    </submittedName>
</protein>
<comment type="caution">
    <text evidence="3">The sequence shown here is derived from an EMBL/GenBank/DDBJ whole genome shotgun (WGS) entry which is preliminary data.</text>
</comment>
<accession>A0A0G2IGL2</accession>
<dbReference type="InterPro" id="IPR056693">
    <property type="entry name" value="DUF7791"/>
</dbReference>
<feature type="coiled-coil region" evidence="1">
    <location>
        <begin position="23"/>
        <end position="57"/>
    </location>
</feature>
<reference evidence="3 4" key="1">
    <citation type="submission" date="2015-05" db="EMBL/GenBank/DDBJ databases">
        <title>Distinctive expansion of gene families associated with plant cell wall degradation and secondary metabolism in the genomes of grapevine trunk pathogens.</title>
        <authorList>
            <person name="Lawrence D.P."/>
            <person name="Travadon R."/>
            <person name="Rolshausen P.E."/>
            <person name="Baumgartner K."/>
        </authorList>
    </citation>
    <scope>NUCLEOTIDE SEQUENCE [LARGE SCALE GENOMIC DNA]</scope>
    <source>
        <strain evidence="3">DA912</strain>
    </source>
</reference>